<feature type="compositionally biased region" description="Acidic residues" evidence="1">
    <location>
        <begin position="259"/>
        <end position="271"/>
    </location>
</feature>
<dbReference type="GO" id="GO:0006259">
    <property type="term" value="P:DNA metabolic process"/>
    <property type="evidence" value="ECO:0007669"/>
    <property type="project" value="InterPro"/>
</dbReference>
<evidence type="ECO:0000256" key="1">
    <source>
        <dbReference type="SAM" id="MobiDB-lite"/>
    </source>
</evidence>
<evidence type="ECO:0000313" key="2">
    <source>
        <dbReference type="EMBL" id="KFI86241.1"/>
    </source>
</evidence>
<dbReference type="InterPro" id="IPR018330">
    <property type="entry name" value="RecT_fam"/>
</dbReference>
<dbReference type="Proteomes" id="UP000028984">
    <property type="component" value="Unassembled WGS sequence"/>
</dbReference>
<evidence type="ECO:0000313" key="3">
    <source>
        <dbReference type="Proteomes" id="UP000028984"/>
    </source>
</evidence>
<proteinExistence type="predicted"/>
<dbReference type="EMBL" id="JGZK01000005">
    <property type="protein sequence ID" value="KFI86241.1"/>
    <property type="molecule type" value="Genomic_DNA"/>
</dbReference>
<keyword evidence="3" id="KW-1185">Reference proteome</keyword>
<reference evidence="2 3" key="1">
    <citation type="submission" date="2014-03" db="EMBL/GenBank/DDBJ databases">
        <title>Genomics of Bifidobacteria.</title>
        <authorList>
            <person name="Ventura M."/>
            <person name="Milani C."/>
            <person name="Lugli G.A."/>
        </authorList>
    </citation>
    <scope>NUCLEOTIDE SEQUENCE [LARGE SCALE GENOMIC DNA]</scope>
    <source>
        <strain evidence="2 3">DSM 23975</strain>
    </source>
</reference>
<protein>
    <submittedName>
        <fullName evidence="2">DNA binding, phage related protein</fullName>
    </submittedName>
</protein>
<accession>A0A087CSJ1</accession>
<dbReference type="Pfam" id="PF03837">
    <property type="entry name" value="RecT"/>
    <property type="match status" value="1"/>
</dbReference>
<dbReference type="GO" id="GO:0003677">
    <property type="term" value="F:DNA binding"/>
    <property type="evidence" value="ECO:0007669"/>
    <property type="project" value="InterPro"/>
</dbReference>
<dbReference type="STRING" id="1437610.BREU_1414"/>
<comment type="caution">
    <text evidence="2">The sequence shown here is derived from an EMBL/GenBank/DDBJ whole genome shotgun (WGS) entry which is preliminary data.</text>
</comment>
<dbReference type="InterPro" id="IPR004590">
    <property type="entry name" value="ssDNA_annealing_RecT"/>
</dbReference>
<dbReference type="NCBIfam" id="TIGR00616">
    <property type="entry name" value="rect"/>
    <property type="match status" value="1"/>
</dbReference>
<feature type="region of interest" description="Disordered" evidence="1">
    <location>
        <begin position="245"/>
        <end position="294"/>
    </location>
</feature>
<feature type="compositionally biased region" description="Polar residues" evidence="1">
    <location>
        <begin position="1"/>
        <end position="17"/>
    </location>
</feature>
<dbReference type="AlphaFoldDB" id="A0A087CSJ1"/>
<organism evidence="2 3">
    <name type="scientific">Bifidobacterium reuteri DSM 23975</name>
    <dbReference type="NCBI Taxonomy" id="1437610"/>
    <lineage>
        <taxon>Bacteria</taxon>
        <taxon>Bacillati</taxon>
        <taxon>Actinomycetota</taxon>
        <taxon>Actinomycetes</taxon>
        <taxon>Bifidobacteriales</taxon>
        <taxon>Bifidobacteriaceae</taxon>
        <taxon>Bifidobacterium</taxon>
    </lineage>
</organism>
<dbReference type="eggNOG" id="COG3723">
    <property type="taxonomic scope" value="Bacteria"/>
</dbReference>
<gene>
    <name evidence="2" type="ORF">BREU_1414</name>
</gene>
<sequence length="351" mass="39289">MGQLARSIQNRQLQAMPNDQERKQQFMTALEKDWPRIVASMPKHMTPDRIFQMYQSTLSREPKLRECTLNSVLSCFMKCAQLGLELSNADGLGKAYIIPFFNNKNNEMEATFLIGYRGMLQLARNSGEIKSMQAKAVYDGDEFHYQFGLHEDLVHIPAEKRPRNAKLTHVYFIALFKDGGHQLDVMTRDEVDAVRSRSKSKNNGPWVTDYEAMAIKSVIRRAFKMLPNSADVKEEVQQHVDAYTPDYSGILPSSPEGLPDSDADAPEEPSDIDGVLADGGTEQPAEEPDPVEVKRRDVIRRFQQLGVTSDAEACGTISKVLGREVKETGGLPEADLDVVLAQLKASVREGE</sequence>
<dbReference type="RefSeq" id="WP_052382048.1">
    <property type="nucleotide sequence ID" value="NZ_JDUW01000037.1"/>
</dbReference>
<feature type="region of interest" description="Disordered" evidence="1">
    <location>
        <begin position="1"/>
        <end position="20"/>
    </location>
</feature>
<name>A0A087CSJ1_9BIFI</name>